<feature type="region of interest" description="Disordered" evidence="1">
    <location>
        <begin position="154"/>
        <end position="184"/>
    </location>
</feature>
<proteinExistence type="predicted"/>
<dbReference type="EMBL" id="LAZR01037938">
    <property type="protein sequence ID" value="KKL20861.1"/>
    <property type="molecule type" value="Genomic_DNA"/>
</dbReference>
<organism evidence="2">
    <name type="scientific">marine sediment metagenome</name>
    <dbReference type="NCBI Taxonomy" id="412755"/>
    <lineage>
        <taxon>unclassified sequences</taxon>
        <taxon>metagenomes</taxon>
        <taxon>ecological metagenomes</taxon>
    </lineage>
</organism>
<evidence type="ECO:0000256" key="1">
    <source>
        <dbReference type="SAM" id="MobiDB-lite"/>
    </source>
</evidence>
<feature type="non-terminal residue" evidence="2">
    <location>
        <position position="1"/>
    </location>
</feature>
<protein>
    <submittedName>
        <fullName evidence="2">Uncharacterized protein</fullName>
    </submittedName>
</protein>
<reference evidence="2" key="1">
    <citation type="journal article" date="2015" name="Nature">
        <title>Complex archaea that bridge the gap between prokaryotes and eukaryotes.</title>
        <authorList>
            <person name="Spang A."/>
            <person name="Saw J.H."/>
            <person name="Jorgensen S.L."/>
            <person name="Zaremba-Niedzwiedzka K."/>
            <person name="Martijn J."/>
            <person name="Lind A.E."/>
            <person name="van Eijk R."/>
            <person name="Schleper C."/>
            <person name="Guy L."/>
            <person name="Ettema T.J."/>
        </authorList>
    </citation>
    <scope>NUCLEOTIDE SEQUENCE</scope>
</reference>
<evidence type="ECO:0000313" key="2">
    <source>
        <dbReference type="EMBL" id="KKL20861.1"/>
    </source>
</evidence>
<name>A0A0F9DT65_9ZZZZ</name>
<gene>
    <name evidence="2" type="ORF">LCGC14_2451250</name>
</gene>
<accession>A0A0F9DT65</accession>
<dbReference type="AlphaFoldDB" id="A0A0F9DT65"/>
<sequence>SLINLIINKTKFEKMKATEIEILACKFGKIISMKYYNKVDSLNYDVEDGDELPHPDLKKALVALHPDLAASHYVLGEERENFMPSGFSITKAGNEDTIDQVNIPGKLGTSHGDKVSINSGDIPITSKGLDEKINNIRVELWSFFFNSKTAVTQGNLPGFPKKGEKEASSPEEDTPAVPDRGDDR</sequence>
<comment type="caution">
    <text evidence="2">The sequence shown here is derived from an EMBL/GenBank/DDBJ whole genome shotgun (WGS) entry which is preliminary data.</text>
</comment>